<evidence type="ECO:0000256" key="8">
    <source>
        <dbReference type="ARBA" id="ARBA00022636"/>
    </source>
</evidence>
<feature type="transmembrane region" description="Helical" evidence="16">
    <location>
        <begin position="1400"/>
        <end position="1419"/>
    </location>
</feature>
<dbReference type="SUPFAM" id="SSF141371">
    <property type="entry name" value="PilZ domain-like"/>
    <property type="match status" value="1"/>
</dbReference>
<dbReference type="UniPathway" id="UPA00694"/>
<evidence type="ECO:0000256" key="10">
    <source>
        <dbReference type="ARBA" id="ARBA00022679"/>
    </source>
</evidence>
<feature type="transmembrane region" description="Helical" evidence="16">
    <location>
        <begin position="40"/>
        <end position="56"/>
    </location>
</feature>
<protein>
    <recommendedName>
        <fullName evidence="5 16">Cellulose synthase catalytic subunit [UDP-forming]</fullName>
        <ecNumber evidence="4 16">2.4.1.12</ecNumber>
    </recommendedName>
</protein>
<dbReference type="Pfam" id="PF03170">
    <property type="entry name" value="BcsB"/>
    <property type="match status" value="1"/>
</dbReference>
<dbReference type="GO" id="GO:0030244">
    <property type="term" value="P:cellulose biosynthetic process"/>
    <property type="evidence" value="ECO:0007669"/>
    <property type="project" value="UniProtKB-KW"/>
</dbReference>
<feature type="domain" description="Glycosyltransferase 2-like" evidence="17">
    <location>
        <begin position="140"/>
        <end position="308"/>
    </location>
</feature>
<name>K2J202_9GAMM</name>
<comment type="pathway">
    <text evidence="2 16">Glycan metabolism; bacterial cellulose biosynthesis.</text>
</comment>
<evidence type="ECO:0000256" key="14">
    <source>
        <dbReference type="ARBA" id="ARBA00023136"/>
    </source>
</evidence>
<comment type="function">
    <text evidence="16">Catalytic subunit of cellulose synthase. It polymerizes uridine 5'-diphosphate glucose to cellulose.</text>
</comment>
<evidence type="ECO:0000256" key="6">
    <source>
        <dbReference type="ARBA" id="ARBA00022475"/>
    </source>
</evidence>
<keyword evidence="20" id="KW-1185">Reference proteome</keyword>
<comment type="catalytic activity">
    <reaction evidence="15 16">
        <text>[(1-&gt;4)-beta-D-glucosyl](n) + UDP-alpha-D-glucose = [(1-&gt;4)-beta-D-glucosyl](n+1) + UDP + H(+)</text>
        <dbReference type="Rhea" id="RHEA:19929"/>
        <dbReference type="Rhea" id="RHEA-COMP:10033"/>
        <dbReference type="Rhea" id="RHEA-COMP:10034"/>
        <dbReference type="ChEBI" id="CHEBI:15378"/>
        <dbReference type="ChEBI" id="CHEBI:18246"/>
        <dbReference type="ChEBI" id="CHEBI:58223"/>
        <dbReference type="ChEBI" id="CHEBI:58885"/>
        <dbReference type="EC" id="2.4.1.12"/>
    </reaction>
</comment>
<gene>
    <name evidence="19" type="ORF">B3C1_02335</name>
</gene>
<dbReference type="Pfam" id="PF00535">
    <property type="entry name" value="Glycos_transf_2"/>
    <property type="match status" value="1"/>
</dbReference>
<dbReference type="CDD" id="cd06421">
    <property type="entry name" value="CESA_CelA_like"/>
    <property type="match status" value="1"/>
</dbReference>
<evidence type="ECO:0000256" key="11">
    <source>
        <dbReference type="ARBA" id="ARBA00022692"/>
    </source>
</evidence>
<comment type="subcellular location">
    <subcellularLocation>
        <location evidence="1">Cell inner membrane</location>
        <topology evidence="1">Multi-pass membrane protein</topology>
    </subcellularLocation>
</comment>
<dbReference type="PRINTS" id="PR01439">
    <property type="entry name" value="CELLSNTHASEA"/>
</dbReference>
<evidence type="ECO:0000256" key="16">
    <source>
        <dbReference type="RuleBase" id="RU365020"/>
    </source>
</evidence>
<dbReference type="InterPro" id="IPR001173">
    <property type="entry name" value="Glyco_trans_2-like"/>
</dbReference>
<dbReference type="GO" id="GO:0005886">
    <property type="term" value="C:plasma membrane"/>
    <property type="evidence" value="ECO:0007669"/>
    <property type="project" value="UniProtKB-SubCell"/>
</dbReference>
<dbReference type="SUPFAM" id="SSF53448">
    <property type="entry name" value="Nucleotide-diphospho-sugar transferases"/>
    <property type="match status" value="1"/>
</dbReference>
<comment type="caution">
    <text evidence="19">The sequence shown here is derived from an EMBL/GenBank/DDBJ whole genome shotgun (WGS) entry which is preliminary data.</text>
</comment>
<feature type="transmembrane region" description="Helical" evidence="16">
    <location>
        <begin position="401"/>
        <end position="429"/>
    </location>
</feature>
<dbReference type="NCBIfam" id="TIGR03030">
    <property type="entry name" value="CelA"/>
    <property type="match status" value="1"/>
</dbReference>
<evidence type="ECO:0000259" key="18">
    <source>
        <dbReference type="Pfam" id="PF07238"/>
    </source>
</evidence>
<evidence type="ECO:0000256" key="12">
    <source>
        <dbReference type="ARBA" id="ARBA00022916"/>
    </source>
</evidence>
<comment type="similarity">
    <text evidence="3">Belongs to the glycosyltransferase 2 family.</text>
</comment>
<keyword evidence="14 16" id="KW-0472">Membrane</keyword>
<feature type="transmembrane region" description="Helical" evidence="16">
    <location>
        <begin position="503"/>
        <end position="522"/>
    </location>
</feature>
<evidence type="ECO:0000259" key="17">
    <source>
        <dbReference type="Pfam" id="PF00535"/>
    </source>
</evidence>
<dbReference type="OrthoDB" id="9806824at2"/>
<dbReference type="PANTHER" id="PTHR43867">
    <property type="entry name" value="CELLULOSE SYNTHASE CATALYTIC SUBUNIT A [UDP-FORMING]"/>
    <property type="match status" value="1"/>
</dbReference>
<keyword evidence="8 16" id="KW-0973">c-di-GMP</keyword>
<dbReference type="PANTHER" id="PTHR43867:SF2">
    <property type="entry name" value="CELLULOSE SYNTHASE CATALYTIC SUBUNIT A [UDP-FORMING]"/>
    <property type="match status" value="1"/>
</dbReference>
<evidence type="ECO:0000256" key="7">
    <source>
        <dbReference type="ARBA" id="ARBA00022519"/>
    </source>
</evidence>
<organism evidence="19 20">
    <name type="scientific">Gallaecimonas xiamenensis 3-C-1</name>
    <dbReference type="NCBI Taxonomy" id="745411"/>
    <lineage>
        <taxon>Bacteria</taxon>
        <taxon>Pseudomonadati</taxon>
        <taxon>Pseudomonadota</taxon>
        <taxon>Gammaproteobacteria</taxon>
        <taxon>Enterobacterales</taxon>
        <taxon>Gallaecimonadaceae</taxon>
        <taxon>Gallaecimonas</taxon>
    </lineage>
</organism>
<keyword evidence="12 16" id="KW-0135">Cellulose biosynthesis</keyword>
<keyword evidence="9 16" id="KW-0328">Glycosyltransferase</keyword>
<evidence type="ECO:0000256" key="13">
    <source>
        <dbReference type="ARBA" id="ARBA00022989"/>
    </source>
</evidence>
<dbReference type="InterPro" id="IPR018513">
    <property type="entry name" value="Cell_synthase_bac"/>
</dbReference>
<dbReference type="EC" id="2.4.1.12" evidence="4 16"/>
<dbReference type="STRING" id="745411.B3C1_02335"/>
<dbReference type="Pfam" id="PF07238">
    <property type="entry name" value="PilZ"/>
    <property type="match status" value="1"/>
</dbReference>
<evidence type="ECO:0000256" key="9">
    <source>
        <dbReference type="ARBA" id="ARBA00022676"/>
    </source>
</evidence>
<evidence type="ECO:0000313" key="19">
    <source>
        <dbReference type="EMBL" id="EKE77006.1"/>
    </source>
</evidence>
<accession>K2J202</accession>
<dbReference type="InterPro" id="IPR029044">
    <property type="entry name" value="Nucleotide-diphossugar_trans"/>
</dbReference>
<dbReference type="GO" id="GO:0035438">
    <property type="term" value="F:cyclic-di-GMP binding"/>
    <property type="evidence" value="ECO:0007669"/>
    <property type="project" value="InterPro"/>
</dbReference>
<evidence type="ECO:0000256" key="1">
    <source>
        <dbReference type="ARBA" id="ARBA00004429"/>
    </source>
</evidence>
<dbReference type="Gene3D" id="2.60.120.260">
    <property type="entry name" value="Galactose-binding domain-like"/>
    <property type="match status" value="2"/>
</dbReference>
<evidence type="ECO:0000256" key="2">
    <source>
        <dbReference type="ARBA" id="ARBA00005186"/>
    </source>
</evidence>
<evidence type="ECO:0000256" key="5">
    <source>
        <dbReference type="ARBA" id="ARBA00018714"/>
    </source>
</evidence>
<feature type="transmembrane region" description="Helical" evidence="16">
    <location>
        <begin position="449"/>
        <end position="469"/>
    </location>
</feature>
<dbReference type="InterPro" id="IPR009875">
    <property type="entry name" value="PilZ_domain"/>
</dbReference>
<feature type="transmembrane region" description="Helical" evidence="16">
    <location>
        <begin position="709"/>
        <end position="730"/>
    </location>
</feature>
<comment type="cofactor">
    <cofactor evidence="16">
        <name>Mg(2+)</name>
        <dbReference type="ChEBI" id="CHEBI:18420"/>
    </cofactor>
</comment>
<dbReference type="Gene3D" id="3.90.550.10">
    <property type="entry name" value="Spore Coat Polysaccharide Biosynthesis Protein SpsA, Chain A"/>
    <property type="match status" value="1"/>
</dbReference>
<keyword evidence="11 16" id="KW-0812">Transmembrane</keyword>
<feature type="transmembrane region" description="Helical" evidence="16">
    <location>
        <begin position="534"/>
        <end position="554"/>
    </location>
</feature>
<evidence type="ECO:0000256" key="4">
    <source>
        <dbReference type="ARBA" id="ARBA00012539"/>
    </source>
</evidence>
<dbReference type="GO" id="GO:0006011">
    <property type="term" value="P:UDP-alpha-D-glucose metabolic process"/>
    <property type="evidence" value="ECO:0007669"/>
    <property type="project" value="InterPro"/>
</dbReference>
<dbReference type="InterPro" id="IPR003919">
    <property type="entry name" value="Cell_synth_A"/>
</dbReference>
<feature type="transmembrane region" description="Helical" evidence="16">
    <location>
        <begin position="93"/>
        <end position="115"/>
    </location>
</feature>
<keyword evidence="6 16" id="KW-1003">Cell membrane</keyword>
<keyword evidence="7 16" id="KW-0997">Cell inner membrane</keyword>
<feature type="transmembrane region" description="Helical" evidence="16">
    <location>
        <begin position="63"/>
        <end position="81"/>
    </location>
</feature>
<evidence type="ECO:0000256" key="3">
    <source>
        <dbReference type="ARBA" id="ARBA00006739"/>
    </source>
</evidence>
<evidence type="ECO:0000313" key="20">
    <source>
        <dbReference type="Proteomes" id="UP000006755"/>
    </source>
</evidence>
<proteinExistence type="inferred from homology"/>
<feature type="transmembrane region" description="Helical" evidence="16">
    <location>
        <begin position="12"/>
        <end position="34"/>
    </location>
</feature>
<dbReference type="eggNOG" id="COG1215">
    <property type="taxonomic scope" value="Bacteria"/>
</dbReference>
<feature type="domain" description="PilZ" evidence="18">
    <location>
        <begin position="559"/>
        <end position="655"/>
    </location>
</feature>
<sequence>MKQANSTRFGVRLLQALSTLALVLIVLLIVTTPLGLDHQMLFGLAGVALLLVVGQFRSRWARLVLILMSVVISTRYLYWRATDTLVFDSVVEATLGVGLLLAECYAWLILVLGFFQTAWPLNRRIVPLPRDSRTWPTVDVYIPTYNESLEIVQDTVLAALNLDYPKDKLKVYLLDDGRRPEFGAFASAAGVGYITRSDNNHAKAGNLNNALKQTHGELVCVFDCDHVATRIFLQATVGAFVADPKLALLQTPHFFYSPDPFERNLAAGVDMPGEGELFYGPVQKGNDYWNAAFFCGSCAVIRRSALDETNGFAVETVTEDAHTALRLQRKGWNTAFLGLPLAAGLATERLALHVGQRARWARGMTQIFRVDNPLLGKGLSWPQRLCYLNAMLHFQFALPRVVFLTAPLAYLLFGLNIIAASPALILAYAVPHLFHAVYTNSLLQGRFRYSFWGEIYETVLAFALVRPTLATLLDPRKGKFNVTEKGGLLRDGYFDHQAVRPHLFALAMLLAGVVWGLVRLIWNDVFQIQPSVLILNLFWASFSAIILLAAISVARETRQVRNTVRIDIRLPAILHLANGHTLRTQTLNLSMGGMLLENPLGTTLDDSVVEDIEVRFDDKVLLFPVSAIALGEKGLRFRFKTLPVRQRRELVRVVMGRADAWIPDRPHAADSPVRSFFSVTRAVSGLFSGESKNSGWARWRRSLFGSWKFRLSLVAALALATSIIASRAWAAEPYQQQIRFKDAGVATEMVVTANGSSSGIHFSLRQDEMATDASLALSLRYPEAQFPEGSNLEVLLNGLHLTSILLDPFGGDGTDAQVPIPPALVLSHNDLSFRITNRDSASCKREQDDPNKVLIDGNSSLNLSLLRLPRPNDLAGFPAPFFDEGIMGQVDVPLVLPMDPSQGQLESGAMLASYFGHLAQFRHARFPVFQHSLPTANALALVTGNNLAGLNLVPPQGPELRLIDNPAAPLYKLLLVMGRDDEELKTAARYLVTQAGKLSGARVQAQTLTLPPRQPYDAPHWVGSQAPVTLGQLAKPEALAARGLYHQANEVNFRAAPDLFLWRGRGVPMQVEYLFPEGDWLDEHRSKLNVALNGQYLTSLPVNNGGVLATVQGWLGRDIRQQQAQIELPSYLLYGENKLSFYFDLRQHPDFDCSQLPAGVISRILPSSTIDLGAARHFTVLPNLSYFISAGFPFTRMADLSDTLALLPANPSVAELQTFFGLMGRMGDATGYPAMGIQVQLGLADGPALAGKDLLLVGGLDRLKASPLLAGSPFGVESSKLVLKPVAFTDRWHRFFGGDWGRQDKAARRQLESQDSFEGLASFISPRDPKRLVVMAATSQDAALPQLVQQLAQPSASSEVQGDLVLLRDDGIRSYRVGPQAGSGDLPWDMSLRWYFGQHVLQLLATLLLGIILGACLIYPPLRARARRRLPSAVGEDNE</sequence>
<keyword evidence="10 16" id="KW-0808">Transferase</keyword>
<dbReference type="GO" id="GO:0016760">
    <property type="term" value="F:cellulose synthase (UDP-forming) activity"/>
    <property type="evidence" value="ECO:0007669"/>
    <property type="project" value="UniProtKB-EC"/>
</dbReference>
<reference evidence="19 20" key="1">
    <citation type="journal article" date="2012" name="J. Bacteriol.">
        <title>Genome Sequence of Gallaecimonas xiamenensis Type Strain 3-C-1.</title>
        <authorList>
            <person name="Lai Q."/>
            <person name="Wang L."/>
            <person name="Wang W."/>
            <person name="Shao Z."/>
        </authorList>
    </citation>
    <scope>NUCLEOTIDE SEQUENCE [LARGE SCALE GENOMIC DNA]</scope>
    <source>
        <strain evidence="19 20">3-C-1</strain>
    </source>
</reference>
<dbReference type="EMBL" id="AMRI01000003">
    <property type="protein sequence ID" value="EKE77006.1"/>
    <property type="molecule type" value="Genomic_DNA"/>
</dbReference>
<dbReference type="InterPro" id="IPR050321">
    <property type="entry name" value="Glycosyltr_2/OpgH_subfam"/>
</dbReference>
<dbReference type="PATRIC" id="fig|745411.4.peg.457"/>
<evidence type="ECO:0000256" key="15">
    <source>
        <dbReference type="ARBA" id="ARBA00048682"/>
    </source>
</evidence>
<keyword evidence="13 16" id="KW-1133">Transmembrane helix</keyword>
<dbReference type="Proteomes" id="UP000006755">
    <property type="component" value="Unassembled WGS sequence"/>
</dbReference>
<dbReference type="Gene3D" id="2.40.10.220">
    <property type="entry name" value="predicted glycosyltransferase like domains"/>
    <property type="match status" value="1"/>
</dbReference>